<feature type="domain" description="6-phosphogluconate dehydrogenase NADP-binding" evidence="4">
    <location>
        <begin position="2"/>
        <end position="162"/>
    </location>
</feature>
<keyword evidence="2" id="KW-0520">NAD</keyword>
<organism evidence="6 7">
    <name type="scientific">Microbaculum marinisediminis</name>
    <dbReference type="NCBI Taxonomy" id="2931392"/>
    <lineage>
        <taxon>Bacteria</taxon>
        <taxon>Pseudomonadati</taxon>
        <taxon>Pseudomonadota</taxon>
        <taxon>Alphaproteobacteria</taxon>
        <taxon>Hyphomicrobiales</taxon>
        <taxon>Tepidamorphaceae</taxon>
        <taxon>Microbaculum</taxon>
    </lineage>
</organism>
<evidence type="ECO:0000256" key="1">
    <source>
        <dbReference type="ARBA" id="ARBA00023002"/>
    </source>
</evidence>
<comment type="caution">
    <text evidence="6">The sequence shown here is derived from an EMBL/GenBank/DDBJ whole genome shotgun (WGS) entry which is preliminary data.</text>
</comment>
<dbReference type="SUPFAM" id="SSF48179">
    <property type="entry name" value="6-phosphogluconate dehydrogenase C-terminal domain-like"/>
    <property type="match status" value="1"/>
</dbReference>
<dbReference type="PANTHER" id="PTHR43060:SF15">
    <property type="entry name" value="3-HYDROXYISOBUTYRATE DEHYDROGENASE-LIKE 1, MITOCHONDRIAL-RELATED"/>
    <property type="match status" value="1"/>
</dbReference>
<evidence type="ECO:0000313" key="7">
    <source>
        <dbReference type="Proteomes" id="UP001320898"/>
    </source>
</evidence>
<feature type="active site" evidence="3">
    <location>
        <position position="171"/>
    </location>
</feature>
<evidence type="ECO:0000259" key="5">
    <source>
        <dbReference type="Pfam" id="PF14833"/>
    </source>
</evidence>
<dbReference type="PANTHER" id="PTHR43060">
    <property type="entry name" value="3-HYDROXYISOBUTYRATE DEHYDROGENASE-LIKE 1, MITOCHONDRIAL-RELATED"/>
    <property type="match status" value="1"/>
</dbReference>
<dbReference type="InterPro" id="IPR029154">
    <property type="entry name" value="HIBADH-like_NADP-bd"/>
</dbReference>
<dbReference type="Pfam" id="PF14833">
    <property type="entry name" value="NAD_binding_11"/>
    <property type="match status" value="1"/>
</dbReference>
<dbReference type="RefSeq" id="WP_261617836.1">
    <property type="nucleotide sequence ID" value="NZ_JALIDZ010000011.1"/>
</dbReference>
<dbReference type="InterPro" id="IPR013328">
    <property type="entry name" value="6PGD_dom2"/>
</dbReference>
<protein>
    <submittedName>
        <fullName evidence="6">NAD(P)-dependent oxidoreductase</fullName>
    </submittedName>
</protein>
<dbReference type="EMBL" id="JALIDZ010000011">
    <property type="protein sequence ID" value="MCT8974250.1"/>
    <property type="molecule type" value="Genomic_DNA"/>
</dbReference>
<dbReference type="InterPro" id="IPR008927">
    <property type="entry name" value="6-PGluconate_DH-like_C_sf"/>
</dbReference>
<dbReference type="Gene3D" id="1.10.1040.10">
    <property type="entry name" value="N-(1-d-carboxylethyl)-l-norvaline Dehydrogenase, domain 2"/>
    <property type="match status" value="1"/>
</dbReference>
<dbReference type="SUPFAM" id="SSF51735">
    <property type="entry name" value="NAD(P)-binding Rossmann-fold domains"/>
    <property type="match status" value="1"/>
</dbReference>
<keyword evidence="1" id="KW-0560">Oxidoreductase</keyword>
<proteinExistence type="predicted"/>
<evidence type="ECO:0000313" key="6">
    <source>
        <dbReference type="EMBL" id="MCT8974250.1"/>
    </source>
</evidence>
<dbReference type="InterPro" id="IPR006115">
    <property type="entry name" value="6PGDH_NADP-bd"/>
</dbReference>
<reference evidence="6 7" key="1">
    <citation type="submission" date="2022-04" db="EMBL/GenBank/DDBJ databases">
        <authorList>
            <person name="Ye Y.-Q."/>
            <person name="Du Z.-J."/>
        </authorList>
    </citation>
    <scope>NUCLEOTIDE SEQUENCE [LARGE SCALE GENOMIC DNA]</scope>
    <source>
        <strain evidence="6 7">A6E488</strain>
    </source>
</reference>
<name>A0AAW5R1U8_9HYPH</name>
<dbReference type="InterPro" id="IPR036291">
    <property type="entry name" value="NAD(P)-bd_dom_sf"/>
</dbReference>
<dbReference type="PIRSF" id="PIRSF000103">
    <property type="entry name" value="HIBADH"/>
    <property type="match status" value="1"/>
</dbReference>
<gene>
    <name evidence="6" type="ORF">MUB46_20480</name>
</gene>
<accession>A0AAW5R1U8</accession>
<dbReference type="Gene3D" id="3.40.50.720">
    <property type="entry name" value="NAD(P)-binding Rossmann-like Domain"/>
    <property type="match status" value="1"/>
</dbReference>
<dbReference type="InterPro" id="IPR015815">
    <property type="entry name" value="HIBADH-related"/>
</dbReference>
<evidence type="ECO:0000256" key="3">
    <source>
        <dbReference type="PIRSR" id="PIRSR000103-1"/>
    </source>
</evidence>
<dbReference type="Proteomes" id="UP001320898">
    <property type="component" value="Unassembled WGS sequence"/>
</dbReference>
<feature type="domain" description="3-hydroxyisobutyrate dehydrogenase-like NAD-binding" evidence="5">
    <location>
        <begin position="165"/>
        <end position="284"/>
    </location>
</feature>
<keyword evidence="7" id="KW-1185">Reference proteome</keyword>
<dbReference type="GO" id="GO:0051287">
    <property type="term" value="F:NAD binding"/>
    <property type="evidence" value="ECO:0007669"/>
    <property type="project" value="InterPro"/>
</dbReference>
<evidence type="ECO:0000259" key="4">
    <source>
        <dbReference type="Pfam" id="PF03446"/>
    </source>
</evidence>
<sequence>MKVAFLGAGLMGEPMAGHLLRAGHEVFVTVNRNREPIERLVKAGAVEVGSPAEAAAATDVALMILPTSHEVESVLFRDDGIAAGMPPGYLAVDMGTCYPADTRRLAEQFAAAGGRLIDAPVTGGTEGARDATLSIMAGGDIAAFEQIRPLLEAFGKHLYHFGEIGSGHAAKLVQNMIGFIEVAAVAEGLALSKALGLDSAPFFDMLTNSHSNSPIIQWMVPKVFAGEFEAEARLDIAYKDMSQAVKLGREATKLPLGIANAATEVYQLGRALGYGALDSTAVVKGLEHILGEEIRVATPPGDATKRLADEAR</sequence>
<dbReference type="AlphaFoldDB" id="A0AAW5R1U8"/>
<evidence type="ECO:0000256" key="2">
    <source>
        <dbReference type="ARBA" id="ARBA00023027"/>
    </source>
</evidence>
<dbReference type="GO" id="GO:0016491">
    <property type="term" value="F:oxidoreductase activity"/>
    <property type="evidence" value="ECO:0007669"/>
    <property type="project" value="UniProtKB-KW"/>
</dbReference>
<dbReference type="GO" id="GO:0050661">
    <property type="term" value="F:NADP binding"/>
    <property type="evidence" value="ECO:0007669"/>
    <property type="project" value="InterPro"/>
</dbReference>
<dbReference type="Pfam" id="PF03446">
    <property type="entry name" value="NAD_binding_2"/>
    <property type="match status" value="1"/>
</dbReference>